<dbReference type="InterPro" id="IPR011049">
    <property type="entry name" value="Serralysin-like_metalloprot_C"/>
</dbReference>
<evidence type="ECO:0000313" key="2">
    <source>
        <dbReference type="Proteomes" id="UP000006694"/>
    </source>
</evidence>
<organism evidence="1 2">
    <name type="scientific">Flavobacterium johnsoniae (strain ATCC 17061 / DSM 2064 / JCM 8514 / BCRC 14874 / CCUG 350202 / NBRC 14942 / NCIMB 11054 / UW101)</name>
    <name type="common">Cytophaga johnsonae</name>
    <dbReference type="NCBI Taxonomy" id="376686"/>
    <lineage>
        <taxon>Bacteria</taxon>
        <taxon>Pseudomonadati</taxon>
        <taxon>Bacteroidota</taxon>
        <taxon>Flavobacteriia</taxon>
        <taxon>Flavobacteriales</taxon>
        <taxon>Flavobacteriaceae</taxon>
        <taxon>Flavobacterium</taxon>
    </lineage>
</organism>
<dbReference type="RefSeq" id="WP_012024131.1">
    <property type="nucleotide sequence ID" value="NC_009441.1"/>
</dbReference>
<keyword evidence="2" id="KW-1185">Reference proteome</keyword>
<dbReference type="KEGG" id="fjo:Fjoh_2060"/>
<gene>
    <name evidence="1" type="ordered locus">Fjoh_2060</name>
</gene>
<dbReference type="eggNOG" id="COG5295">
    <property type="taxonomic scope" value="Bacteria"/>
</dbReference>
<proteinExistence type="predicted"/>
<dbReference type="Gene3D" id="2.150.10.10">
    <property type="entry name" value="Serralysin-like metalloprotease, C-terminal"/>
    <property type="match status" value="1"/>
</dbReference>
<dbReference type="EMBL" id="CP000685">
    <property type="protein sequence ID" value="ABQ05091.1"/>
    <property type="molecule type" value="Genomic_DNA"/>
</dbReference>
<protein>
    <submittedName>
        <fullName evidence="1">Uncharacterized protein</fullName>
    </submittedName>
</protein>
<name>A5FI84_FLAJ1</name>
<dbReference type="STRING" id="376686.Fjoh_2060"/>
<accession>A5FI84</accession>
<dbReference type="Proteomes" id="UP000006694">
    <property type="component" value="Chromosome"/>
</dbReference>
<dbReference type="GeneID" id="31764962"/>
<dbReference type="AlphaFoldDB" id="A5FI84"/>
<dbReference type="OrthoDB" id="1365092at2"/>
<dbReference type="HOGENOM" id="CLU_707413_0_0_10"/>
<reference evidence="1 2" key="1">
    <citation type="journal article" date="2009" name="Appl. Environ. Microbiol.">
        <title>Novel features of the polysaccharide-digesting gliding bacterium Flavobacterium johnsoniae as revealed by genome sequence analysis.</title>
        <authorList>
            <person name="McBride M.J."/>
            <person name="Xie G."/>
            <person name="Martens E.C."/>
            <person name="Lapidus A."/>
            <person name="Henrissat B."/>
            <person name="Rhodes R.G."/>
            <person name="Goltsman E."/>
            <person name="Wang W."/>
            <person name="Xu J."/>
            <person name="Hunnicutt D.W."/>
            <person name="Staroscik A.M."/>
            <person name="Hoover T.R."/>
            <person name="Cheng Y.Q."/>
            <person name="Stein J.L."/>
        </authorList>
    </citation>
    <scope>NUCLEOTIDE SEQUENCE [LARGE SCALE GENOMIC DNA]</scope>
    <source>
        <strain evidence="2">ATCC 17061 / DSM 2064 / JCM 8514 / BCRC 14874 / CCUG 350202 / NBRC 14942 / NCIMB 11054 / UW101</strain>
    </source>
</reference>
<evidence type="ECO:0000313" key="1">
    <source>
        <dbReference type="EMBL" id="ABQ05091.1"/>
    </source>
</evidence>
<sequence>MSTNHNRIKVADLETNQPNKILKTNQNGEIEFSDANNLQTENYNALDCTTEGKTLDARQGKILKEMIDNKPSGVSSVTGTGVNNTDPKNPVIQAASATQAGVINTTSLQELGGVDKFINGVRIGRGSGNFSNNTALGGNSLTSNNFGSFNTAVGYSTLSLNTGGSKNTAIGCSSLYFNTGSNNTAIGYNSLIGNKTGSFNLGIGSETLSVNSSGNDNVALGNYTLNRNTEGNLNIAIGKYAGGSITTGNSNTFITSGNSAINITSGSNNTIIGNYTSGFNSNDSNLVVLGDGTGNTAIRKEADNRLLAPTLSQSLILNGGSKSLINKEFADNMGAVVNTTTTALTSAYLSSNYYNALLGFRVHCNNIATGGLIYEKTSNGWIQYSTTLVA</sequence>